<dbReference type="InterPro" id="IPR050987">
    <property type="entry name" value="AtrR-like"/>
</dbReference>
<dbReference type="GeneID" id="92004325"/>
<evidence type="ECO:0000313" key="3">
    <source>
        <dbReference type="EMBL" id="KAL0264293.1"/>
    </source>
</evidence>
<evidence type="ECO:0000259" key="2">
    <source>
        <dbReference type="Pfam" id="PF04082"/>
    </source>
</evidence>
<dbReference type="EMBL" id="JAJVCZ030000001">
    <property type="protein sequence ID" value="KAL0264293.1"/>
    <property type="molecule type" value="Genomic_DNA"/>
</dbReference>
<dbReference type="InterPro" id="IPR007219">
    <property type="entry name" value="XnlR_reg_dom"/>
</dbReference>
<gene>
    <name evidence="3" type="ORF">SLS55_000240</name>
</gene>
<protein>
    <recommendedName>
        <fullName evidence="2">Xylanolytic transcriptional activator regulatory domain-containing protein</fullName>
    </recommendedName>
</protein>
<proteinExistence type="predicted"/>
<dbReference type="PANTHER" id="PTHR46910">
    <property type="entry name" value="TRANSCRIPTION FACTOR PDR1"/>
    <property type="match status" value="1"/>
</dbReference>
<accession>A0ABR3CTR2</accession>
<name>A0ABR3CTR2_9PEZI</name>
<evidence type="ECO:0000313" key="4">
    <source>
        <dbReference type="Proteomes" id="UP001430584"/>
    </source>
</evidence>
<evidence type="ECO:0000256" key="1">
    <source>
        <dbReference type="ARBA" id="ARBA00023242"/>
    </source>
</evidence>
<keyword evidence="1" id="KW-0539">Nucleus</keyword>
<dbReference type="PANTHER" id="PTHR46910:SF25">
    <property type="entry name" value="ABC-TRANSPORTER-REGULATING TRANSCRIPTION FACTOR"/>
    <property type="match status" value="1"/>
</dbReference>
<reference evidence="3 4" key="1">
    <citation type="submission" date="2024-02" db="EMBL/GenBank/DDBJ databases">
        <title>De novo assembly and annotation of 12 fungi associated with fruit tree decline syndrome in Ontario, Canada.</title>
        <authorList>
            <person name="Sulman M."/>
            <person name="Ellouze W."/>
            <person name="Ilyukhin E."/>
        </authorList>
    </citation>
    <scope>NUCLEOTIDE SEQUENCE [LARGE SCALE GENOMIC DNA]</scope>
    <source>
        <strain evidence="3 4">FDS-637</strain>
    </source>
</reference>
<comment type="caution">
    <text evidence="3">The sequence shown here is derived from an EMBL/GenBank/DDBJ whole genome shotgun (WGS) entry which is preliminary data.</text>
</comment>
<dbReference type="RefSeq" id="XP_066637033.1">
    <property type="nucleotide sequence ID" value="XM_066771754.1"/>
</dbReference>
<dbReference type="Pfam" id="PF04082">
    <property type="entry name" value="Fungal_trans"/>
    <property type="match status" value="1"/>
</dbReference>
<organism evidence="3 4">
    <name type="scientific">Diplodia seriata</name>
    <dbReference type="NCBI Taxonomy" id="420778"/>
    <lineage>
        <taxon>Eukaryota</taxon>
        <taxon>Fungi</taxon>
        <taxon>Dikarya</taxon>
        <taxon>Ascomycota</taxon>
        <taxon>Pezizomycotina</taxon>
        <taxon>Dothideomycetes</taxon>
        <taxon>Dothideomycetes incertae sedis</taxon>
        <taxon>Botryosphaeriales</taxon>
        <taxon>Botryosphaeriaceae</taxon>
        <taxon>Diplodia</taxon>
    </lineage>
</organism>
<feature type="domain" description="Xylanolytic transcriptional activator regulatory" evidence="2">
    <location>
        <begin position="219"/>
        <end position="372"/>
    </location>
</feature>
<sequence length="373" mass="40846">MDLSELDGGSGGGSSRSSFDESFFFAASAAGDEHGSNMILPPQSAAAAAAAGVGSSSVRIRSSPASAHSKRTARGKVRALFFPLMPEEYVRALENRLDRIESLVKASGILEGRRAAPDATGHIDYDVDIDALLAEAGQGAASSPPRTGSDKSQDFWKHAIWQTRRPRWINDIIEDVVTRSLGPPVSINSTRGNQPQARRFSQYAHLPPMEDVLSLVADFFAGVNHLLPLYHEETFMKQLYENASGASESAGWLASINTVLALGHISRMRGTFIPQEQEKEAWKYMKNAMAIQSELPALDFDLLSVQALIGMTIFLLITSCNSQMPSMMLATAIRVAQGIGLHINCADDDPRTSETDKEQRRRVFWIAYIFDRE</sequence>
<keyword evidence="4" id="KW-1185">Reference proteome</keyword>
<dbReference type="Proteomes" id="UP001430584">
    <property type="component" value="Unassembled WGS sequence"/>
</dbReference>
<dbReference type="CDD" id="cd12148">
    <property type="entry name" value="fungal_TF_MHR"/>
    <property type="match status" value="1"/>
</dbReference>